<gene>
    <name evidence="5" type="ORF">G3M48_009304</name>
</gene>
<dbReference type="PANTHER" id="PTHR36853:SF1">
    <property type="entry name" value="DUF3844 DOMAIN-CONTAINING PROTEIN"/>
    <property type="match status" value="1"/>
</dbReference>
<protein>
    <recommendedName>
        <fullName evidence="4">Vacuolar sorting protein Vps3844 C-terminal domain-containing protein</fullName>
    </recommendedName>
</protein>
<keyword evidence="6" id="KW-1185">Reference proteome</keyword>
<reference evidence="5 6" key="1">
    <citation type="submission" date="2020-02" db="EMBL/GenBank/DDBJ databases">
        <title>Comparative genomics of the hypocrealean fungal genus Beauvera.</title>
        <authorList>
            <person name="Showalter D.N."/>
            <person name="Bushley K.E."/>
            <person name="Rehner S.A."/>
        </authorList>
    </citation>
    <scope>NUCLEOTIDE SEQUENCE [LARGE SCALE GENOMIC DNA]</scope>
    <source>
        <strain evidence="5 6">ARSEF4384</strain>
    </source>
</reference>
<feature type="chain" id="PRO_5043486088" description="Vacuolar sorting protein Vps3844 C-terminal domain-containing protein" evidence="3">
    <location>
        <begin position="18"/>
        <end position="378"/>
    </location>
</feature>
<evidence type="ECO:0000256" key="3">
    <source>
        <dbReference type="SAM" id="SignalP"/>
    </source>
</evidence>
<dbReference type="InterPro" id="IPR024382">
    <property type="entry name" value="Vps3844_C"/>
</dbReference>
<evidence type="ECO:0000259" key="4">
    <source>
        <dbReference type="Pfam" id="PF12955"/>
    </source>
</evidence>
<dbReference type="GO" id="GO:0005783">
    <property type="term" value="C:endoplasmic reticulum"/>
    <property type="evidence" value="ECO:0007669"/>
    <property type="project" value="TreeGrafter"/>
</dbReference>
<dbReference type="AlphaFoldDB" id="A0AAW0S2A2"/>
<organism evidence="5 6">
    <name type="scientific">Beauveria asiatica</name>
    <dbReference type="NCBI Taxonomy" id="1069075"/>
    <lineage>
        <taxon>Eukaryota</taxon>
        <taxon>Fungi</taxon>
        <taxon>Dikarya</taxon>
        <taxon>Ascomycota</taxon>
        <taxon>Pezizomycotina</taxon>
        <taxon>Sordariomycetes</taxon>
        <taxon>Hypocreomycetidae</taxon>
        <taxon>Hypocreales</taxon>
        <taxon>Cordycipitaceae</taxon>
        <taxon>Beauveria</taxon>
    </lineage>
</organism>
<dbReference type="Proteomes" id="UP001397290">
    <property type="component" value="Unassembled WGS sequence"/>
</dbReference>
<keyword evidence="2" id="KW-1133">Transmembrane helix</keyword>
<feature type="transmembrane region" description="Helical" evidence="2">
    <location>
        <begin position="336"/>
        <end position="358"/>
    </location>
</feature>
<evidence type="ECO:0000313" key="5">
    <source>
        <dbReference type="EMBL" id="KAK8148724.1"/>
    </source>
</evidence>
<feature type="signal peptide" evidence="3">
    <location>
        <begin position="1"/>
        <end position="17"/>
    </location>
</feature>
<dbReference type="PANTHER" id="PTHR36853">
    <property type="entry name" value="EXPRESSED PROTEIN"/>
    <property type="match status" value="1"/>
</dbReference>
<keyword evidence="2" id="KW-0812">Transmembrane</keyword>
<evidence type="ECO:0000256" key="1">
    <source>
        <dbReference type="SAM" id="MobiDB-lite"/>
    </source>
</evidence>
<feature type="domain" description="Vacuolar sorting protein Vps3844 C-terminal" evidence="4">
    <location>
        <begin position="267"/>
        <end position="371"/>
    </location>
</feature>
<name>A0AAW0S2A2_9HYPO</name>
<accession>A0AAW0S2A2</accession>
<dbReference type="InterPro" id="IPR053065">
    <property type="entry name" value="Archenteron_Induction-Rel"/>
</dbReference>
<comment type="caution">
    <text evidence="5">The sequence shown here is derived from an EMBL/GenBank/DDBJ whole genome shotgun (WGS) entry which is preliminary data.</text>
</comment>
<keyword evidence="2" id="KW-0472">Membrane</keyword>
<sequence>MKFTAGIIAALASCTAAATTTGQAFTFPRGESASTASLDRSLARLVFLQRLANPGEGPTIKDIPESISVDDAVNTLNKFVPSRDALFAATPMAKRLLVMVDGMTAQQIEDAGKALGQDAAFTIDDLPSSTANRDLFEIDAYNAGATTEHSCSLSEILEMKNGQCWSESSTAARYNVAEKRNSMKSILDALRSIPKLTEAGNFEATVVLLPETSDNAKPSWSDKPQELRRRQAEQVISSNHKAAPVSVTHPAASSPTSLPQKKVIPSCFSSNESCIASTDNCSGHGSCVNKYGAIPENPKEGDVCFVCRCIPTHNNKSGPTHWGGATCAKQDVSVPFWLFFGFTIVIVGVVWMAISLLFSVGEEKLPGVIGAGVSRSSK</sequence>
<proteinExistence type="predicted"/>
<dbReference type="Pfam" id="PF12955">
    <property type="entry name" value="Vps3844_C"/>
    <property type="match status" value="1"/>
</dbReference>
<evidence type="ECO:0000256" key="2">
    <source>
        <dbReference type="SAM" id="Phobius"/>
    </source>
</evidence>
<keyword evidence="3" id="KW-0732">Signal</keyword>
<feature type="region of interest" description="Disordered" evidence="1">
    <location>
        <begin position="238"/>
        <end position="257"/>
    </location>
</feature>
<evidence type="ECO:0000313" key="6">
    <source>
        <dbReference type="Proteomes" id="UP001397290"/>
    </source>
</evidence>
<dbReference type="EMBL" id="JAAHCF010000075">
    <property type="protein sequence ID" value="KAK8148724.1"/>
    <property type="molecule type" value="Genomic_DNA"/>
</dbReference>